<protein>
    <submittedName>
        <fullName evidence="2">Uncharacterized protein</fullName>
    </submittedName>
</protein>
<keyword evidence="1" id="KW-1133">Transmembrane helix</keyword>
<gene>
    <name evidence="2" type="ORF">MNBD_ALPHA07-2025</name>
</gene>
<proteinExistence type="predicted"/>
<reference evidence="2" key="1">
    <citation type="submission" date="2018-06" db="EMBL/GenBank/DDBJ databases">
        <authorList>
            <person name="Zhirakovskaya E."/>
        </authorList>
    </citation>
    <scope>NUCLEOTIDE SEQUENCE</scope>
</reference>
<evidence type="ECO:0000313" key="2">
    <source>
        <dbReference type="EMBL" id="VAW01147.1"/>
    </source>
</evidence>
<feature type="transmembrane region" description="Helical" evidence="1">
    <location>
        <begin position="67"/>
        <end position="89"/>
    </location>
</feature>
<organism evidence="2">
    <name type="scientific">hydrothermal vent metagenome</name>
    <dbReference type="NCBI Taxonomy" id="652676"/>
    <lineage>
        <taxon>unclassified sequences</taxon>
        <taxon>metagenomes</taxon>
        <taxon>ecological metagenomes</taxon>
    </lineage>
</organism>
<keyword evidence="1" id="KW-0472">Membrane</keyword>
<dbReference type="EMBL" id="UOEG01000221">
    <property type="protein sequence ID" value="VAW01147.1"/>
    <property type="molecule type" value="Genomic_DNA"/>
</dbReference>
<sequence length="143" mass="15199">MNNTIVAVSMSALVLAGCAGRNANPVAEVQPGDAALTCRQLSNEVQVNNQAIFGLIGEKKKSQGGNVAAGVGAVIFLPALFFMNVKGAAGEEARAYQRRNQGLISRYNAKGCKPEIRTMTDADYVKAQQAAREQKTAEELVEE</sequence>
<keyword evidence="1" id="KW-0812">Transmembrane</keyword>
<dbReference type="AlphaFoldDB" id="A0A3B0SJK9"/>
<evidence type="ECO:0000256" key="1">
    <source>
        <dbReference type="SAM" id="Phobius"/>
    </source>
</evidence>
<name>A0A3B0SJK9_9ZZZZ</name>
<accession>A0A3B0SJK9</accession>